<dbReference type="InterPro" id="IPR047153">
    <property type="entry name" value="TRIM45/56/19-like"/>
</dbReference>
<dbReference type="PANTHER" id="PTHR25462:SF296">
    <property type="entry name" value="MEIOTIC P26, ISOFORM F"/>
    <property type="match status" value="1"/>
</dbReference>
<keyword evidence="1" id="KW-0862">Zinc</keyword>
<protein>
    <recommendedName>
        <fullName evidence="3">B box-type domain-containing protein</fullName>
    </recommendedName>
</protein>
<comment type="caution">
    <text evidence="4">The sequence shown here is derived from an EMBL/GenBank/DDBJ whole genome shotgun (WGS) entry which is preliminary data.</text>
</comment>
<keyword evidence="1" id="KW-0863">Zinc-finger</keyword>
<proteinExistence type="predicted"/>
<evidence type="ECO:0000259" key="3">
    <source>
        <dbReference type="PROSITE" id="PS50119"/>
    </source>
</evidence>
<keyword evidence="2" id="KW-0175">Coiled coil</keyword>
<evidence type="ECO:0000313" key="4">
    <source>
        <dbReference type="EMBL" id="CAG2190264.1"/>
    </source>
</evidence>
<dbReference type="GO" id="GO:0008270">
    <property type="term" value="F:zinc ion binding"/>
    <property type="evidence" value="ECO:0007669"/>
    <property type="project" value="UniProtKB-KW"/>
</dbReference>
<keyword evidence="1" id="KW-0479">Metal-binding</keyword>
<dbReference type="Pfam" id="PF00643">
    <property type="entry name" value="zf-B_box"/>
    <property type="match status" value="1"/>
</dbReference>
<feature type="domain" description="B box-type" evidence="3">
    <location>
        <begin position="2"/>
        <end position="52"/>
    </location>
</feature>
<dbReference type="CDD" id="cd19757">
    <property type="entry name" value="Bbox1"/>
    <property type="match status" value="1"/>
</dbReference>
<dbReference type="SUPFAM" id="SSF57845">
    <property type="entry name" value="B-box zinc-binding domain"/>
    <property type="match status" value="1"/>
</dbReference>
<reference evidence="4" key="1">
    <citation type="submission" date="2021-03" db="EMBL/GenBank/DDBJ databases">
        <authorList>
            <person name="Bekaert M."/>
        </authorList>
    </citation>
    <scope>NUCLEOTIDE SEQUENCE</scope>
</reference>
<sequence>MSSNITCGPCSHVNTQKNAQKWCTNCEEGFCSDCEQVHRSMKVTRDHTLISTDDYRKIENIPVNLKCDTHGKKFDLYCKNHDVAICVACFPSLHKHCSDVISLDEASKNAKRSTALDDLEDSIKVALENLKGFINNRNHAMKNLKIEEQSVRKSISEMRANVNKHLDELENKMLDDLSQRYVNCKSKYGEVQKYLNKTEKEIKLLQEQTSQLKRVGSDLQVFLGTGQVTKLIHNEVQSVKSMTSTLQDYKIGFEIHLGITSLLENVDNFGKVKLKKTL</sequence>
<organism evidence="4 5">
    <name type="scientific">Mytilus edulis</name>
    <name type="common">Blue mussel</name>
    <dbReference type="NCBI Taxonomy" id="6550"/>
    <lineage>
        <taxon>Eukaryota</taxon>
        <taxon>Metazoa</taxon>
        <taxon>Spiralia</taxon>
        <taxon>Lophotrochozoa</taxon>
        <taxon>Mollusca</taxon>
        <taxon>Bivalvia</taxon>
        <taxon>Autobranchia</taxon>
        <taxon>Pteriomorphia</taxon>
        <taxon>Mytilida</taxon>
        <taxon>Mytiloidea</taxon>
        <taxon>Mytilidae</taxon>
        <taxon>Mytilinae</taxon>
        <taxon>Mytilus</taxon>
    </lineage>
</organism>
<accession>A0A8S3Q4W0</accession>
<evidence type="ECO:0000313" key="5">
    <source>
        <dbReference type="Proteomes" id="UP000683360"/>
    </source>
</evidence>
<dbReference type="InterPro" id="IPR000315">
    <property type="entry name" value="Znf_B-box"/>
</dbReference>
<dbReference type="Proteomes" id="UP000683360">
    <property type="component" value="Unassembled WGS sequence"/>
</dbReference>
<evidence type="ECO:0000256" key="2">
    <source>
        <dbReference type="SAM" id="Coils"/>
    </source>
</evidence>
<dbReference type="EMBL" id="CAJPWZ010000321">
    <property type="protein sequence ID" value="CAG2190264.1"/>
    <property type="molecule type" value="Genomic_DNA"/>
</dbReference>
<dbReference type="Gene3D" id="3.30.160.60">
    <property type="entry name" value="Classic Zinc Finger"/>
    <property type="match status" value="1"/>
</dbReference>
<dbReference type="PANTHER" id="PTHR25462">
    <property type="entry name" value="BONUS, ISOFORM C-RELATED"/>
    <property type="match status" value="1"/>
</dbReference>
<dbReference type="Gene3D" id="4.10.830.40">
    <property type="match status" value="1"/>
</dbReference>
<name>A0A8S3Q4W0_MYTED</name>
<gene>
    <name evidence="4" type="ORF">MEDL_5586</name>
</gene>
<keyword evidence="5" id="KW-1185">Reference proteome</keyword>
<dbReference type="OrthoDB" id="6100019at2759"/>
<evidence type="ECO:0000256" key="1">
    <source>
        <dbReference type="PROSITE-ProRule" id="PRU00024"/>
    </source>
</evidence>
<dbReference type="PROSITE" id="PS50119">
    <property type="entry name" value="ZF_BBOX"/>
    <property type="match status" value="1"/>
</dbReference>
<dbReference type="AlphaFoldDB" id="A0A8S3Q4W0"/>
<feature type="coiled-coil region" evidence="2">
    <location>
        <begin position="116"/>
        <end position="215"/>
    </location>
</feature>